<dbReference type="GO" id="GO:0015628">
    <property type="term" value="P:protein secretion by the type II secretion system"/>
    <property type="evidence" value="ECO:0007669"/>
    <property type="project" value="InterPro"/>
</dbReference>
<dbReference type="Proteomes" id="UP000229497">
    <property type="component" value="Unassembled WGS sequence"/>
</dbReference>
<evidence type="ECO:0000313" key="8">
    <source>
        <dbReference type="EMBL" id="PIQ71907.1"/>
    </source>
</evidence>
<evidence type="ECO:0000256" key="5">
    <source>
        <dbReference type="ARBA" id="ARBA00023136"/>
    </source>
</evidence>
<dbReference type="InterPro" id="IPR000983">
    <property type="entry name" value="Bac_GSPG_pilin"/>
</dbReference>
<dbReference type="SUPFAM" id="SSF54523">
    <property type="entry name" value="Pili subunits"/>
    <property type="match status" value="1"/>
</dbReference>
<name>A0A2H0KKW7_9BACT</name>
<gene>
    <name evidence="8" type="ORF">COV87_00730</name>
</gene>
<proteinExistence type="predicted"/>
<accession>A0A2H0KKW7</accession>
<comment type="subcellular location">
    <subcellularLocation>
        <location evidence="1">Membrane</location>
        <topology evidence="1">Single-pass membrane protein</topology>
    </subcellularLocation>
</comment>
<evidence type="ECO:0000259" key="7">
    <source>
        <dbReference type="Pfam" id="PF08334"/>
    </source>
</evidence>
<dbReference type="PRINTS" id="PR00813">
    <property type="entry name" value="BCTERIALGSPG"/>
</dbReference>
<keyword evidence="5 6" id="KW-0472">Membrane</keyword>
<dbReference type="InterPro" id="IPR013545">
    <property type="entry name" value="T2SS_protein-GspG_C"/>
</dbReference>
<evidence type="ECO:0000256" key="1">
    <source>
        <dbReference type="ARBA" id="ARBA00004167"/>
    </source>
</evidence>
<keyword evidence="4 6" id="KW-1133">Transmembrane helix</keyword>
<dbReference type="InterPro" id="IPR045584">
    <property type="entry name" value="Pilin-like"/>
</dbReference>
<dbReference type="Pfam" id="PF07963">
    <property type="entry name" value="N_methyl"/>
    <property type="match status" value="1"/>
</dbReference>
<organism evidence="8 9">
    <name type="scientific">Candidatus Roizmanbacteria bacterium CG11_big_fil_rev_8_21_14_0_20_37_16</name>
    <dbReference type="NCBI Taxonomy" id="1974857"/>
    <lineage>
        <taxon>Bacteria</taxon>
        <taxon>Candidatus Roizmaniibacteriota</taxon>
    </lineage>
</organism>
<dbReference type="EMBL" id="PCVK01000024">
    <property type="protein sequence ID" value="PIQ71907.1"/>
    <property type="molecule type" value="Genomic_DNA"/>
</dbReference>
<dbReference type="GO" id="GO:0016020">
    <property type="term" value="C:membrane"/>
    <property type="evidence" value="ECO:0007669"/>
    <property type="project" value="UniProtKB-SubCell"/>
</dbReference>
<feature type="transmembrane region" description="Helical" evidence="6">
    <location>
        <begin position="12"/>
        <end position="37"/>
    </location>
</feature>
<sequence>MKQMRNKKGFTLIELLLAMALMAILIVVFIASFNVTLKRGRDQRRKNDLSQLQKALELYYEDNATYPTFDIFSGPSKKFCKTASCGSSETVYMVKTPSDPSSSYIYRYAYETPVGGISSKYYLYSYIENGLDQGSGVSLTGYAGVAGFTGTQTCDTLNTAATCRYYVSSSNATPLTPNP</sequence>
<dbReference type="PANTHER" id="PTHR30093:SF44">
    <property type="entry name" value="TYPE II SECRETION SYSTEM CORE PROTEIN G"/>
    <property type="match status" value="1"/>
</dbReference>
<dbReference type="Gene3D" id="3.30.700.10">
    <property type="entry name" value="Glycoprotein, Type 4 Pilin"/>
    <property type="match status" value="1"/>
</dbReference>
<evidence type="ECO:0000256" key="2">
    <source>
        <dbReference type="ARBA" id="ARBA00022481"/>
    </source>
</evidence>
<keyword evidence="2" id="KW-0488">Methylation</keyword>
<feature type="domain" description="Type II secretion system protein GspG C-terminal" evidence="7">
    <location>
        <begin position="38"/>
        <end position="136"/>
    </location>
</feature>
<dbReference type="AlphaFoldDB" id="A0A2H0KKW7"/>
<reference evidence="8 9" key="1">
    <citation type="submission" date="2017-09" db="EMBL/GenBank/DDBJ databases">
        <title>Depth-based differentiation of microbial function through sediment-hosted aquifers and enrichment of novel symbionts in the deep terrestrial subsurface.</title>
        <authorList>
            <person name="Probst A.J."/>
            <person name="Ladd B."/>
            <person name="Jarett J.K."/>
            <person name="Geller-Mcgrath D.E."/>
            <person name="Sieber C.M."/>
            <person name="Emerson J.B."/>
            <person name="Anantharaman K."/>
            <person name="Thomas B.C."/>
            <person name="Malmstrom R."/>
            <person name="Stieglmeier M."/>
            <person name="Klingl A."/>
            <person name="Woyke T."/>
            <person name="Ryan C.M."/>
            <person name="Banfield J.F."/>
        </authorList>
    </citation>
    <scope>NUCLEOTIDE SEQUENCE [LARGE SCALE GENOMIC DNA]</scope>
    <source>
        <strain evidence="8">CG11_big_fil_rev_8_21_14_0_20_37_16</strain>
    </source>
</reference>
<protein>
    <recommendedName>
        <fullName evidence="7">Type II secretion system protein GspG C-terminal domain-containing protein</fullName>
    </recommendedName>
</protein>
<evidence type="ECO:0000256" key="4">
    <source>
        <dbReference type="ARBA" id="ARBA00022989"/>
    </source>
</evidence>
<comment type="caution">
    <text evidence="8">The sequence shown here is derived from an EMBL/GenBank/DDBJ whole genome shotgun (WGS) entry which is preliminary data.</text>
</comment>
<dbReference type="Pfam" id="PF08334">
    <property type="entry name" value="T2SSG"/>
    <property type="match status" value="1"/>
</dbReference>
<evidence type="ECO:0000256" key="3">
    <source>
        <dbReference type="ARBA" id="ARBA00022692"/>
    </source>
</evidence>
<evidence type="ECO:0000313" key="9">
    <source>
        <dbReference type="Proteomes" id="UP000229497"/>
    </source>
</evidence>
<keyword evidence="3 6" id="KW-0812">Transmembrane</keyword>
<dbReference type="PROSITE" id="PS00409">
    <property type="entry name" value="PROKAR_NTER_METHYL"/>
    <property type="match status" value="1"/>
</dbReference>
<dbReference type="GO" id="GO:0015627">
    <property type="term" value="C:type II protein secretion system complex"/>
    <property type="evidence" value="ECO:0007669"/>
    <property type="project" value="InterPro"/>
</dbReference>
<evidence type="ECO:0000256" key="6">
    <source>
        <dbReference type="SAM" id="Phobius"/>
    </source>
</evidence>
<dbReference type="PANTHER" id="PTHR30093">
    <property type="entry name" value="GENERAL SECRETION PATHWAY PROTEIN G"/>
    <property type="match status" value="1"/>
</dbReference>
<dbReference type="InterPro" id="IPR012902">
    <property type="entry name" value="N_methyl_site"/>
</dbReference>
<dbReference type="NCBIfam" id="TIGR02532">
    <property type="entry name" value="IV_pilin_GFxxxE"/>
    <property type="match status" value="1"/>
</dbReference>